<dbReference type="AlphaFoldDB" id="A0A6J6QY89"/>
<evidence type="ECO:0000313" key="1">
    <source>
        <dbReference type="EMBL" id="CAB4715716.1"/>
    </source>
</evidence>
<accession>A0A6J6QY89</accession>
<protein>
    <submittedName>
        <fullName evidence="1">Unannotated protein</fullName>
    </submittedName>
</protein>
<organism evidence="1">
    <name type="scientific">freshwater metagenome</name>
    <dbReference type="NCBI Taxonomy" id="449393"/>
    <lineage>
        <taxon>unclassified sequences</taxon>
        <taxon>metagenomes</taxon>
        <taxon>ecological metagenomes</taxon>
    </lineage>
</organism>
<gene>
    <name evidence="1" type="ORF">UFOPK2582_01655</name>
</gene>
<dbReference type="EMBL" id="CAEZXS010000271">
    <property type="protein sequence ID" value="CAB4715716.1"/>
    <property type="molecule type" value="Genomic_DNA"/>
</dbReference>
<name>A0A6J6QY89_9ZZZZ</name>
<sequence>MGAAITMQACQSRAAWRTQYQSRVRWQIGSLGQEQTALLVQAIDGFGFGCKLNETRPTLCPASDFVAVLLCAEAGNRGLQAQGKVLTHQGDKQTFISQVATDSKDSVVIFGA</sequence>
<proteinExistence type="predicted"/>
<reference evidence="1" key="1">
    <citation type="submission" date="2020-05" db="EMBL/GenBank/DDBJ databases">
        <authorList>
            <person name="Chiriac C."/>
            <person name="Salcher M."/>
            <person name="Ghai R."/>
            <person name="Kavagutti S V."/>
        </authorList>
    </citation>
    <scope>NUCLEOTIDE SEQUENCE</scope>
</reference>